<name>A0A097ESU0_9LEPT</name>
<organism evidence="1 2">
    <name type="scientific">Leptospira santarosai serovar Shermani str. LT 821</name>
    <dbReference type="NCBI Taxonomy" id="758847"/>
    <lineage>
        <taxon>Bacteria</taxon>
        <taxon>Pseudomonadati</taxon>
        <taxon>Spirochaetota</taxon>
        <taxon>Spirochaetia</taxon>
        <taxon>Leptospirales</taxon>
        <taxon>Leptospiraceae</taxon>
        <taxon>Leptospira</taxon>
    </lineage>
</organism>
<dbReference type="AlphaFoldDB" id="A0A097ESU0"/>
<accession>A0A097ESU0</accession>
<evidence type="ECO:0000313" key="2">
    <source>
        <dbReference type="Proteomes" id="UP000035800"/>
    </source>
</evidence>
<dbReference type="STRING" id="758847.LSS_22460"/>
<reference evidence="1 2" key="2">
    <citation type="journal article" date="2014" name="Emerg. Microbes Infect.">
        <title>Potential impact on kidney infection: a whole-genome analysis of Leptospira santarosai serovar Shermani.</title>
        <authorList>
            <person name="Chou L.F."/>
            <person name="Chen T.W."/>
            <person name="Ko Y.C."/>
            <person name="Pan M.J."/>
            <person name="Tian Y.C."/>
            <person name="Chiu C.H."/>
            <person name="Tang P."/>
            <person name="Hung C.C."/>
            <person name="Yang C.W."/>
        </authorList>
    </citation>
    <scope>NUCLEOTIDE SEQUENCE</scope>
    <source>
        <strain evidence="1 2">LT 821</strain>
    </source>
</reference>
<dbReference type="EMBL" id="CP006694">
    <property type="protein sequence ID" value="AIT10996.1"/>
    <property type="molecule type" value="Genomic_DNA"/>
</dbReference>
<dbReference type="KEGG" id="lst:LSS_22460"/>
<protein>
    <submittedName>
        <fullName evidence="1">Uncharacterized protein</fullName>
    </submittedName>
</protein>
<sequence length="124" mass="14629">MQNQIRTSFSERTLPSLPQAVAYKRKQSYKRSSSVFFQIFKIKYTGGCGMRLNKKNQIFKNLKAPKRVFEECWKLVPENMIKRLNIDDLTDYLRRHILPTVSRRPIQTNPYALDPVIRRLIAVA</sequence>
<gene>
    <name evidence="1" type="ORF">LSS_22460</name>
</gene>
<reference evidence="1 2" key="1">
    <citation type="journal article" date="2012" name="Gene">
        <title>Sequence of Leptospira santarosai serovar Shermani genome and prediction of virulence-associated genes.</title>
        <authorList>
            <person name="Chou L.F."/>
            <person name="Chen Y.T."/>
            <person name="Lu C.W."/>
            <person name="Ko Y.C."/>
            <person name="Tang C.Y."/>
            <person name="Pan M.J."/>
            <person name="Tian Y.C."/>
            <person name="Chiu C.H."/>
            <person name="Hung C.C."/>
            <person name="Yang C.W."/>
        </authorList>
    </citation>
    <scope>NUCLEOTIDE SEQUENCE [LARGE SCALE GENOMIC DNA]</scope>
    <source>
        <strain evidence="1">LT 821</strain>
    </source>
</reference>
<evidence type="ECO:0000313" key="1">
    <source>
        <dbReference type="EMBL" id="AIT10996.1"/>
    </source>
</evidence>
<dbReference type="Proteomes" id="UP000035800">
    <property type="component" value="Chromosome I"/>
</dbReference>
<proteinExistence type="predicted"/>